<evidence type="ECO:0000313" key="3">
    <source>
        <dbReference type="Proteomes" id="UP000298663"/>
    </source>
</evidence>
<dbReference type="EMBL" id="AZBU02000007">
    <property type="protein sequence ID" value="TKR70106.1"/>
    <property type="molecule type" value="Genomic_DNA"/>
</dbReference>
<dbReference type="Proteomes" id="UP000298663">
    <property type="component" value="Unassembled WGS sequence"/>
</dbReference>
<keyword evidence="3" id="KW-1185">Reference proteome</keyword>
<gene>
    <name evidence="2" type="ORF">L596_022170</name>
</gene>
<feature type="region of interest" description="Disordered" evidence="1">
    <location>
        <begin position="19"/>
        <end position="56"/>
    </location>
</feature>
<reference evidence="2 3" key="1">
    <citation type="journal article" date="2015" name="Genome Biol.">
        <title>Comparative genomics of Steinernema reveals deeply conserved gene regulatory networks.</title>
        <authorList>
            <person name="Dillman A.R."/>
            <person name="Macchietto M."/>
            <person name="Porter C.F."/>
            <person name="Rogers A."/>
            <person name="Williams B."/>
            <person name="Antoshechkin I."/>
            <person name="Lee M.M."/>
            <person name="Goodwin Z."/>
            <person name="Lu X."/>
            <person name="Lewis E.E."/>
            <person name="Goodrich-Blair H."/>
            <person name="Stock S.P."/>
            <person name="Adams B.J."/>
            <person name="Sternberg P.W."/>
            <person name="Mortazavi A."/>
        </authorList>
    </citation>
    <scope>NUCLEOTIDE SEQUENCE [LARGE SCALE GENOMIC DNA]</scope>
    <source>
        <strain evidence="2 3">ALL</strain>
    </source>
</reference>
<name>A0A4U5MKX6_STECR</name>
<reference evidence="2 3" key="2">
    <citation type="journal article" date="2019" name="G3 (Bethesda)">
        <title>Hybrid Assembly of the Genome of the Entomopathogenic Nematode Steinernema carpocapsae Identifies the X-Chromosome.</title>
        <authorList>
            <person name="Serra L."/>
            <person name="Macchietto M."/>
            <person name="Macias-Munoz A."/>
            <person name="McGill C.J."/>
            <person name="Rodriguez I.M."/>
            <person name="Rodriguez B."/>
            <person name="Murad R."/>
            <person name="Mortazavi A."/>
        </authorList>
    </citation>
    <scope>NUCLEOTIDE SEQUENCE [LARGE SCALE GENOMIC DNA]</scope>
    <source>
        <strain evidence="2 3">ALL</strain>
    </source>
</reference>
<comment type="caution">
    <text evidence="2">The sequence shown here is derived from an EMBL/GenBank/DDBJ whole genome shotgun (WGS) entry which is preliminary data.</text>
</comment>
<proteinExistence type="predicted"/>
<evidence type="ECO:0000256" key="1">
    <source>
        <dbReference type="SAM" id="MobiDB-lite"/>
    </source>
</evidence>
<accession>A0A4U5MKX6</accession>
<dbReference type="AlphaFoldDB" id="A0A4U5MKX6"/>
<sequence>MFSNCSLLRHPHLTCASQHDSPAFVSPKTRKRSDVSTKSAAISSRRLAKSARGTSSAVSNKHKPAAAAFFFCTLRFVVRRSPALQRRFDRFRARWRPATRPCVSRALSVSFAANVSRFHISQLFLFRVFDFIGLIVARRSDET</sequence>
<evidence type="ECO:0000313" key="2">
    <source>
        <dbReference type="EMBL" id="TKR70106.1"/>
    </source>
</evidence>
<protein>
    <submittedName>
        <fullName evidence="2">Uncharacterized protein</fullName>
    </submittedName>
</protein>
<organism evidence="2 3">
    <name type="scientific">Steinernema carpocapsae</name>
    <name type="common">Entomopathogenic nematode</name>
    <dbReference type="NCBI Taxonomy" id="34508"/>
    <lineage>
        <taxon>Eukaryota</taxon>
        <taxon>Metazoa</taxon>
        <taxon>Ecdysozoa</taxon>
        <taxon>Nematoda</taxon>
        <taxon>Chromadorea</taxon>
        <taxon>Rhabditida</taxon>
        <taxon>Tylenchina</taxon>
        <taxon>Panagrolaimomorpha</taxon>
        <taxon>Strongyloidoidea</taxon>
        <taxon>Steinernematidae</taxon>
        <taxon>Steinernema</taxon>
    </lineage>
</organism>